<dbReference type="PROSITE" id="PS00455">
    <property type="entry name" value="AMP_BINDING"/>
    <property type="match status" value="1"/>
</dbReference>
<dbReference type="AlphaFoldDB" id="D1PUV5"/>
<dbReference type="SUPFAM" id="SSF56801">
    <property type="entry name" value="Acetyl-CoA synthetase-like"/>
    <property type="match status" value="1"/>
</dbReference>
<gene>
    <name evidence="2" type="ORF">HMPREF0645_0740</name>
</gene>
<accession>D1PUV5</accession>
<proteinExistence type="predicted"/>
<dbReference type="Gene3D" id="3.30.300.30">
    <property type="match status" value="1"/>
</dbReference>
<feature type="domain" description="AMP-dependent synthetase/ligase" evidence="1">
    <location>
        <begin position="26"/>
        <end position="366"/>
    </location>
</feature>
<dbReference type="PANTHER" id="PTHR45527">
    <property type="entry name" value="NONRIBOSOMAL PEPTIDE SYNTHETASE"/>
    <property type="match status" value="1"/>
</dbReference>
<dbReference type="InterPro" id="IPR000873">
    <property type="entry name" value="AMP-dep_synth/lig_dom"/>
</dbReference>
<dbReference type="InterPro" id="IPR042099">
    <property type="entry name" value="ANL_N_sf"/>
</dbReference>
<organism evidence="2 3">
    <name type="scientific">Hallella bergensis DSM 17361</name>
    <dbReference type="NCBI Taxonomy" id="585502"/>
    <lineage>
        <taxon>Bacteria</taxon>
        <taxon>Pseudomonadati</taxon>
        <taxon>Bacteroidota</taxon>
        <taxon>Bacteroidia</taxon>
        <taxon>Bacteroidales</taxon>
        <taxon>Prevotellaceae</taxon>
        <taxon>Hallella</taxon>
    </lineage>
</organism>
<dbReference type="Proteomes" id="UP000003160">
    <property type="component" value="Unassembled WGS sequence"/>
</dbReference>
<dbReference type="InterPro" id="IPR045851">
    <property type="entry name" value="AMP-bd_C_sf"/>
</dbReference>
<dbReference type="Gene3D" id="3.40.50.12780">
    <property type="entry name" value="N-terminal domain of ligase-like"/>
    <property type="match status" value="1"/>
</dbReference>
<reference evidence="2 3" key="1">
    <citation type="submission" date="2009-10" db="EMBL/GenBank/DDBJ databases">
        <authorList>
            <person name="Qin X."/>
            <person name="Bachman B."/>
            <person name="Battles P."/>
            <person name="Bell A."/>
            <person name="Bess C."/>
            <person name="Bickham C."/>
            <person name="Chaboub L."/>
            <person name="Chen D."/>
            <person name="Coyle M."/>
            <person name="Deiros D.R."/>
            <person name="Dinh H."/>
            <person name="Forbes L."/>
            <person name="Fowler G."/>
            <person name="Francisco L."/>
            <person name="Fu Q."/>
            <person name="Gubbala S."/>
            <person name="Hale W."/>
            <person name="Han Y."/>
            <person name="Hemphill L."/>
            <person name="Highlander S.K."/>
            <person name="Hirani K."/>
            <person name="Hogues M."/>
            <person name="Jackson L."/>
            <person name="Jakkamsetti A."/>
            <person name="Javaid M."/>
            <person name="Jiang H."/>
            <person name="Korchina V."/>
            <person name="Kovar C."/>
            <person name="Lara F."/>
            <person name="Lee S."/>
            <person name="Mata R."/>
            <person name="Mathew T."/>
            <person name="Moen C."/>
            <person name="Morales K."/>
            <person name="Munidasa M."/>
            <person name="Nazareth L."/>
            <person name="Ngo R."/>
            <person name="Nguyen L."/>
            <person name="Okwuonu G."/>
            <person name="Ongeri F."/>
            <person name="Patil S."/>
            <person name="Petrosino J."/>
            <person name="Pham C."/>
            <person name="Pham P."/>
            <person name="Pu L.-L."/>
            <person name="Puazo M."/>
            <person name="Raj R."/>
            <person name="Reid J."/>
            <person name="Rouhana J."/>
            <person name="Saada N."/>
            <person name="Shang Y."/>
            <person name="Simmons D."/>
            <person name="Thornton R."/>
            <person name="Warren J."/>
            <person name="Weissenberger G."/>
            <person name="Zhang J."/>
            <person name="Zhang L."/>
            <person name="Zhou C."/>
            <person name="Zhu D."/>
            <person name="Muzny D."/>
            <person name="Worley K."/>
            <person name="Gibbs R."/>
        </authorList>
    </citation>
    <scope>NUCLEOTIDE SEQUENCE [LARGE SCALE GENOMIC DNA]</scope>
    <source>
        <strain evidence="2 3">DSM 17361</strain>
    </source>
</reference>
<dbReference type="eggNOG" id="COG1020">
    <property type="taxonomic scope" value="Bacteria"/>
</dbReference>
<dbReference type="NCBIfam" id="TIGR01733">
    <property type="entry name" value="AA-adenyl-dom"/>
    <property type="match status" value="1"/>
</dbReference>
<dbReference type="GO" id="GO:0031177">
    <property type="term" value="F:phosphopantetheine binding"/>
    <property type="evidence" value="ECO:0007669"/>
    <property type="project" value="TreeGrafter"/>
</dbReference>
<dbReference type="GO" id="GO:0005737">
    <property type="term" value="C:cytoplasm"/>
    <property type="evidence" value="ECO:0007669"/>
    <property type="project" value="TreeGrafter"/>
</dbReference>
<dbReference type="InterPro" id="IPR010071">
    <property type="entry name" value="AA_adenyl_dom"/>
</dbReference>
<protein>
    <submittedName>
        <fullName evidence="2">AMP-binding enzyme</fullName>
    </submittedName>
</protein>
<evidence type="ECO:0000313" key="2">
    <source>
        <dbReference type="EMBL" id="EFA44815.1"/>
    </source>
</evidence>
<comment type="caution">
    <text evidence="2">The sequence shown here is derived from an EMBL/GenBank/DDBJ whole genome shotgun (WGS) entry which is preliminary data.</text>
</comment>
<dbReference type="OrthoDB" id="4317020at2"/>
<evidence type="ECO:0000313" key="3">
    <source>
        <dbReference type="Proteomes" id="UP000003160"/>
    </source>
</evidence>
<dbReference type="Pfam" id="PF00501">
    <property type="entry name" value="AMP-binding"/>
    <property type="match status" value="1"/>
</dbReference>
<dbReference type="PANTHER" id="PTHR45527:SF1">
    <property type="entry name" value="FATTY ACID SYNTHASE"/>
    <property type="match status" value="1"/>
</dbReference>
<dbReference type="HOGENOM" id="CLU_000022_2_12_10"/>
<dbReference type="CDD" id="cd05930">
    <property type="entry name" value="A_NRPS"/>
    <property type="match status" value="1"/>
</dbReference>
<dbReference type="RefSeq" id="WP_007172854.1">
    <property type="nucleotide sequence ID" value="NZ_GG704780.1"/>
</dbReference>
<name>D1PUV5_9BACT</name>
<keyword evidence="3" id="KW-1185">Reference proteome</keyword>
<sequence length="507" mass="56787">MNCIPSTHTHDSFTATVINTLNQRIETDADRHSFFINDKFYTYAELGRHVNGIREALKEIQTLGIGLVAHDDIQTYAAIIALWSEGKYYVPLHPHQPMERCLNIIEQVGITTILDSSAQSRYAAIPSVQVIPSSDLTSIMQRPALSCGDAELAYILFTSGSTGHPKGVTISRGNLAAFVSAFHQLGFTLNQNDRCLQMFDLTFDLSVQSYLMPLLGGACVYTVGNDCIKYQAVFQLLDDHHLTFTLMVPSMIHYLRPYMDELDIPEMRLSLFCGEALPLDDTLAWSHCVPRAEIHNVYGPTENTIYCTDYMVNTNGGNKQSNGIVCIGHAMPGTQIIVVNDQLQPVPSGEKGELCLAGDQLTPGYWNDEEKNKSTFFIHQGTRYYHTGDVCSMDEEGDISYYGRMDAQIKIQGYRIELSEIECVARQIYEDQRSVVAIPIADDRGNHSIILAVEHEEDGSADLLTQHLKRLLPSYMLPQSIHFIPTFPLNVNNKIDRKAIRQLLTKA</sequence>
<dbReference type="EMBL" id="ACKS01000033">
    <property type="protein sequence ID" value="EFA44815.1"/>
    <property type="molecule type" value="Genomic_DNA"/>
</dbReference>
<dbReference type="InterPro" id="IPR020845">
    <property type="entry name" value="AMP-binding_CS"/>
</dbReference>
<dbReference type="GO" id="GO:0043041">
    <property type="term" value="P:amino acid activation for nonribosomal peptide biosynthetic process"/>
    <property type="evidence" value="ECO:0007669"/>
    <property type="project" value="TreeGrafter"/>
</dbReference>
<dbReference type="GO" id="GO:0044550">
    <property type="term" value="P:secondary metabolite biosynthetic process"/>
    <property type="evidence" value="ECO:0007669"/>
    <property type="project" value="TreeGrafter"/>
</dbReference>
<evidence type="ECO:0000259" key="1">
    <source>
        <dbReference type="Pfam" id="PF00501"/>
    </source>
</evidence>